<evidence type="ECO:0000313" key="1">
    <source>
        <dbReference type="EMBL" id="KXH84689.1"/>
    </source>
</evidence>
<organism evidence="1 2">
    <name type="scientific">Chryseobacterium kwangjuense</name>
    <dbReference type="NCBI Taxonomy" id="267125"/>
    <lineage>
        <taxon>Bacteria</taxon>
        <taxon>Pseudomonadati</taxon>
        <taxon>Bacteroidota</taxon>
        <taxon>Flavobacteriia</taxon>
        <taxon>Flavobacteriales</taxon>
        <taxon>Weeksellaceae</taxon>
        <taxon>Chryseobacterium group</taxon>
        <taxon>Chryseobacterium</taxon>
    </lineage>
</organism>
<dbReference type="AlphaFoldDB" id="A0A135WIF3"/>
<accession>A0A135WIF3</accession>
<proteinExistence type="predicted"/>
<reference evidence="2" key="1">
    <citation type="submission" date="2015-12" db="EMBL/GenBank/DDBJ databases">
        <title>Genome sequence of a biocontrol rhizobacterium Chryseobacterium kwangjuense strain KJ1R5 isolated from pepper (Capsicum annuum L.).</title>
        <authorList>
            <person name="Jeong J.-J."/>
            <person name="Park H."/>
            <person name="Mannaa M."/>
            <person name="Sang M.K."/>
            <person name="Choi I.-G."/>
            <person name="Kim K.D."/>
        </authorList>
    </citation>
    <scope>NUCLEOTIDE SEQUENCE [LARGE SCALE GENOMIC DNA]</scope>
    <source>
        <strain evidence="2">KJ1R5</strain>
    </source>
</reference>
<protein>
    <submittedName>
        <fullName evidence="1">Transposase</fullName>
    </submittedName>
</protein>
<reference evidence="1 2" key="2">
    <citation type="journal article" date="2016" name="Genome Announc.">
        <title>Draft Genome Sequence of a Biocontrol Rhizobacterium, Chryseobacterium kwangjuense Strain KJ1R5, Isolated from Pepper (Capsicum annuum).</title>
        <authorList>
            <person name="Jeong J.J."/>
            <person name="Park H."/>
            <person name="Park B.H."/>
            <person name="Mannaa M."/>
            <person name="Sang M.K."/>
            <person name="Choi I.G."/>
            <person name="Kim K.D."/>
        </authorList>
    </citation>
    <scope>NUCLEOTIDE SEQUENCE [LARGE SCALE GENOMIC DNA]</scope>
    <source>
        <strain evidence="1 2">KJ1R5</strain>
    </source>
</reference>
<evidence type="ECO:0000313" key="2">
    <source>
        <dbReference type="Proteomes" id="UP000070513"/>
    </source>
</evidence>
<dbReference type="Gene3D" id="1.10.10.60">
    <property type="entry name" value="Homeodomain-like"/>
    <property type="match status" value="1"/>
</dbReference>
<dbReference type="EMBL" id="LPUR01000001">
    <property type="protein sequence ID" value="KXH84689.1"/>
    <property type="molecule type" value="Genomic_DNA"/>
</dbReference>
<dbReference type="OrthoDB" id="799937at2"/>
<gene>
    <name evidence="1" type="ORF">AU378_02695</name>
</gene>
<dbReference type="RefSeq" id="WP_062647732.1">
    <property type="nucleotide sequence ID" value="NZ_LPUR01000001.1"/>
</dbReference>
<comment type="caution">
    <text evidence="1">The sequence shown here is derived from an EMBL/GenBank/DDBJ whole genome shotgun (WGS) entry which is preliminary data.</text>
</comment>
<sequence>MNFKDINIGLLVSKRAMECNIDISRLCKFFNCSSQDISAMYDSKSLDSEILLKWSRILEYDFFRLYSQNLILYSPISADGKKNKESSGMPYFRKNIYTKEVIDFILEMLENGEKTKGQIIEEYNIPKTTLHKWIVKNRK</sequence>
<name>A0A135WIF3_9FLAO</name>
<dbReference type="Proteomes" id="UP000070513">
    <property type="component" value="Unassembled WGS sequence"/>
</dbReference>